<accession>T1JNK5</accession>
<feature type="region of interest" description="Disordered" evidence="1">
    <location>
        <begin position="1"/>
        <end position="30"/>
    </location>
</feature>
<keyword evidence="3" id="KW-1185">Reference proteome</keyword>
<reference evidence="3" key="1">
    <citation type="submission" date="2011-05" db="EMBL/GenBank/DDBJ databases">
        <authorList>
            <person name="Richards S.R."/>
            <person name="Qu J."/>
            <person name="Jiang H."/>
            <person name="Jhangiani S.N."/>
            <person name="Agravi P."/>
            <person name="Goodspeed R."/>
            <person name="Gross S."/>
            <person name="Mandapat C."/>
            <person name="Jackson L."/>
            <person name="Mathew T."/>
            <person name="Pu L."/>
            <person name="Thornton R."/>
            <person name="Saada N."/>
            <person name="Wilczek-Boney K.B."/>
            <person name="Lee S."/>
            <person name="Kovar C."/>
            <person name="Wu Y."/>
            <person name="Scherer S.E."/>
            <person name="Worley K.C."/>
            <person name="Muzny D.M."/>
            <person name="Gibbs R."/>
        </authorList>
    </citation>
    <scope>NUCLEOTIDE SEQUENCE</scope>
    <source>
        <strain evidence="3">Brora</strain>
    </source>
</reference>
<proteinExistence type="predicted"/>
<name>T1JNK5_STRMM</name>
<feature type="compositionally biased region" description="Basic and acidic residues" evidence="1">
    <location>
        <begin position="1"/>
        <end position="11"/>
    </location>
</feature>
<evidence type="ECO:0000313" key="3">
    <source>
        <dbReference type="Proteomes" id="UP000014500"/>
    </source>
</evidence>
<protein>
    <submittedName>
        <fullName evidence="2">Uncharacterized protein</fullName>
    </submittedName>
</protein>
<dbReference type="EMBL" id="JH431845">
    <property type="status" value="NOT_ANNOTATED_CDS"/>
    <property type="molecule type" value="Genomic_DNA"/>
</dbReference>
<evidence type="ECO:0000313" key="2">
    <source>
        <dbReference type="EnsemblMetazoa" id="SMAR015434-PA"/>
    </source>
</evidence>
<feature type="compositionally biased region" description="Low complexity" evidence="1">
    <location>
        <begin position="105"/>
        <end position="126"/>
    </location>
</feature>
<dbReference type="AlphaFoldDB" id="T1JNK5"/>
<dbReference type="EnsemblMetazoa" id="SMAR015434-RA">
    <property type="protein sequence ID" value="SMAR015434-PA"/>
    <property type="gene ID" value="SMAR015434"/>
</dbReference>
<feature type="region of interest" description="Disordered" evidence="1">
    <location>
        <begin position="51"/>
        <end position="133"/>
    </location>
</feature>
<dbReference type="HOGENOM" id="CLU_1911973_0_0_1"/>
<dbReference type="Proteomes" id="UP000014500">
    <property type="component" value="Unassembled WGS sequence"/>
</dbReference>
<organism evidence="2 3">
    <name type="scientific">Strigamia maritima</name>
    <name type="common">European centipede</name>
    <name type="synonym">Geophilus maritimus</name>
    <dbReference type="NCBI Taxonomy" id="126957"/>
    <lineage>
        <taxon>Eukaryota</taxon>
        <taxon>Metazoa</taxon>
        <taxon>Ecdysozoa</taxon>
        <taxon>Arthropoda</taxon>
        <taxon>Myriapoda</taxon>
        <taxon>Chilopoda</taxon>
        <taxon>Pleurostigmophora</taxon>
        <taxon>Geophilomorpha</taxon>
        <taxon>Linotaeniidae</taxon>
        <taxon>Strigamia</taxon>
    </lineage>
</organism>
<sequence>MTTPKKTDKSKKTPVSTSKESEMVADTKGIMQRHKEKIYFTTPTTMLAQKGSVQWPVPKRPREKFSQRTEPILEPIPGFSENQKDRKTSKKLVPVLKESTKGIRSQSMLSSMISSRSMASTSLLDSALFSEDV</sequence>
<evidence type="ECO:0000256" key="1">
    <source>
        <dbReference type="SAM" id="MobiDB-lite"/>
    </source>
</evidence>
<reference evidence="2" key="2">
    <citation type="submission" date="2015-02" db="UniProtKB">
        <authorList>
            <consortium name="EnsemblMetazoa"/>
        </authorList>
    </citation>
    <scope>IDENTIFICATION</scope>
</reference>